<comment type="caution">
    <text evidence="1">The sequence shown here is derived from an EMBL/GenBank/DDBJ whole genome shotgun (WGS) entry which is preliminary data.</text>
</comment>
<gene>
    <name evidence="1" type="ORF">PIB30_105190</name>
</gene>
<dbReference type="EMBL" id="JASCZI010154832">
    <property type="protein sequence ID" value="MED6178186.1"/>
    <property type="molecule type" value="Genomic_DNA"/>
</dbReference>
<sequence>MEIGQIGQRAHVIRGALTLYMGIISLSSSSSTLYARIPRYTWELRQQVQNAPRYTPDPTLYVGVKTANPDLGRNSTLYVEKPTYNVGDELKRSRSPSLPLQPRYFNPQIHSLIKDKFGRFKRRLIEDSSEEIRI</sequence>
<reference evidence="1 2" key="1">
    <citation type="journal article" date="2023" name="Plants (Basel)">
        <title>Bridging the Gap: Combining Genomics and Transcriptomics Approaches to Understand Stylosanthes scabra, an Orphan Legume from the Brazilian Caatinga.</title>
        <authorList>
            <person name="Ferreira-Neto J.R.C."/>
            <person name="da Silva M.D."/>
            <person name="Binneck E."/>
            <person name="de Melo N.F."/>
            <person name="da Silva R.H."/>
            <person name="de Melo A.L.T.M."/>
            <person name="Pandolfi V."/>
            <person name="Bustamante F.O."/>
            <person name="Brasileiro-Vidal A.C."/>
            <person name="Benko-Iseppon A.M."/>
        </authorList>
    </citation>
    <scope>NUCLEOTIDE SEQUENCE [LARGE SCALE GENOMIC DNA]</scope>
    <source>
        <tissue evidence="1">Leaves</tissue>
    </source>
</reference>
<keyword evidence="2" id="KW-1185">Reference proteome</keyword>
<protein>
    <submittedName>
        <fullName evidence="1">Uncharacterized protein</fullName>
    </submittedName>
</protein>
<name>A0ABU6VWZ0_9FABA</name>
<evidence type="ECO:0000313" key="1">
    <source>
        <dbReference type="EMBL" id="MED6178186.1"/>
    </source>
</evidence>
<accession>A0ABU6VWZ0</accession>
<dbReference type="Proteomes" id="UP001341840">
    <property type="component" value="Unassembled WGS sequence"/>
</dbReference>
<evidence type="ECO:0000313" key="2">
    <source>
        <dbReference type="Proteomes" id="UP001341840"/>
    </source>
</evidence>
<feature type="non-terminal residue" evidence="1">
    <location>
        <position position="134"/>
    </location>
</feature>
<proteinExistence type="predicted"/>
<organism evidence="1 2">
    <name type="scientific">Stylosanthes scabra</name>
    <dbReference type="NCBI Taxonomy" id="79078"/>
    <lineage>
        <taxon>Eukaryota</taxon>
        <taxon>Viridiplantae</taxon>
        <taxon>Streptophyta</taxon>
        <taxon>Embryophyta</taxon>
        <taxon>Tracheophyta</taxon>
        <taxon>Spermatophyta</taxon>
        <taxon>Magnoliopsida</taxon>
        <taxon>eudicotyledons</taxon>
        <taxon>Gunneridae</taxon>
        <taxon>Pentapetalae</taxon>
        <taxon>rosids</taxon>
        <taxon>fabids</taxon>
        <taxon>Fabales</taxon>
        <taxon>Fabaceae</taxon>
        <taxon>Papilionoideae</taxon>
        <taxon>50 kb inversion clade</taxon>
        <taxon>dalbergioids sensu lato</taxon>
        <taxon>Dalbergieae</taxon>
        <taxon>Pterocarpus clade</taxon>
        <taxon>Stylosanthes</taxon>
    </lineage>
</organism>